<evidence type="ECO:0000256" key="8">
    <source>
        <dbReference type="ARBA" id="ARBA00023242"/>
    </source>
</evidence>
<keyword evidence="7" id="KW-0675">Receptor</keyword>
<protein>
    <recommendedName>
        <fullName evidence="13">Nuclear receptor</fullName>
    </recommendedName>
</protein>
<dbReference type="InterPro" id="IPR035500">
    <property type="entry name" value="NHR-like_dom_sf"/>
</dbReference>
<organism evidence="11 12">
    <name type="scientific">Pristionchus entomophagus</name>
    <dbReference type="NCBI Taxonomy" id="358040"/>
    <lineage>
        <taxon>Eukaryota</taxon>
        <taxon>Metazoa</taxon>
        <taxon>Ecdysozoa</taxon>
        <taxon>Nematoda</taxon>
        <taxon>Chromadorea</taxon>
        <taxon>Rhabditida</taxon>
        <taxon>Rhabditina</taxon>
        <taxon>Diplogasteromorpha</taxon>
        <taxon>Diplogasteroidea</taxon>
        <taxon>Neodiplogasteridae</taxon>
        <taxon>Pristionchus</taxon>
    </lineage>
</organism>
<evidence type="ECO:0000259" key="9">
    <source>
        <dbReference type="PROSITE" id="PS51030"/>
    </source>
</evidence>
<accession>A0AAV5TCX8</accession>
<evidence type="ECO:0000256" key="1">
    <source>
        <dbReference type="ARBA" id="ARBA00022723"/>
    </source>
</evidence>
<dbReference type="GO" id="GO:0008270">
    <property type="term" value="F:zinc ion binding"/>
    <property type="evidence" value="ECO:0007669"/>
    <property type="project" value="UniProtKB-KW"/>
</dbReference>
<dbReference type="PANTHER" id="PTHR46011">
    <property type="entry name" value="NUCLEAR HORMONE RECEPTOR FAMILY MEMBER NHR-86-RELATED"/>
    <property type="match status" value="1"/>
</dbReference>
<evidence type="ECO:0000256" key="3">
    <source>
        <dbReference type="ARBA" id="ARBA00022833"/>
    </source>
</evidence>
<feature type="domain" description="Nuclear receptor" evidence="9">
    <location>
        <begin position="10"/>
        <end position="84"/>
    </location>
</feature>
<evidence type="ECO:0000256" key="5">
    <source>
        <dbReference type="ARBA" id="ARBA00023125"/>
    </source>
</evidence>
<dbReference type="EMBL" id="BTSX01000004">
    <property type="protein sequence ID" value="GMS93425.1"/>
    <property type="molecule type" value="Genomic_DNA"/>
</dbReference>
<keyword evidence="5" id="KW-0238">DNA-binding</keyword>
<dbReference type="SMART" id="SM00399">
    <property type="entry name" value="ZnF_C4"/>
    <property type="match status" value="1"/>
</dbReference>
<dbReference type="Gene3D" id="1.10.565.10">
    <property type="entry name" value="Retinoid X Receptor"/>
    <property type="match status" value="1"/>
</dbReference>
<dbReference type="PROSITE" id="PS51843">
    <property type="entry name" value="NR_LBD"/>
    <property type="match status" value="1"/>
</dbReference>
<keyword evidence="1" id="KW-0479">Metal-binding</keyword>
<dbReference type="GO" id="GO:0003700">
    <property type="term" value="F:DNA-binding transcription factor activity"/>
    <property type="evidence" value="ECO:0007669"/>
    <property type="project" value="InterPro"/>
</dbReference>
<evidence type="ECO:0000256" key="4">
    <source>
        <dbReference type="ARBA" id="ARBA00023015"/>
    </source>
</evidence>
<keyword evidence="4" id="KW-0805">Transcription regulation</keyword>
<dbReference type="PANTHER" id="PTHR46011:SF6">
    <property type="entry name" value="HIGH ZINC ACTIVATED NUCLEAR RECEPTOR PROTEIN"/>
    <property type="match status" value="1"/>
</dbReference>
<proteinExistence type="predicted"/>
<evidence type="ECO:0000256" key="6">
    <source>
        <dbReference type="ARBA" id="ARBA00023163"/>
    </source>
</evidence>
<gene>
    <name evidence="11" type="ORF">PENTCL1PPCAC_15600</name>
</gene>
<dbReference type="GO" id="GO:0043565">
    <property type="term" value="F:sequence-specific DNA binding"/>
    <property type="evidence" value="ECO:0007669"/>
    <property type="project" value="InterPro"/>
</dbReference>
<dbReference type="SMART" id="SM00430">
    <property type="entry name" value="HOLI"/>
    <property type="match status" value="1"/>
</dbReference>
<dbReference type="PROSITE" id="PS51030">
    <property type="entry name" value="NUCLEAR_REC_DBD_2"/>
    <property type="match status" value="1"/>
</dbReference>
<dbReference type="SUPFAM" id="SSF57716">
    <property type="entry name" value="Glucocorticoid receptor-like (DNA-binding domain)"/>
    <property type="match status" value="1"/>
</dbReference>
<keyword evidence="2" id="KW-0863">Zinc-finger</keyword>
<evidence type="ECO:0000256" key="2">
    <source>
        <dbReference type="ARBA" id="ARBA00022771"/>
    </source>
</evidence>
<keyword evidence="8" id="KW-0539">Nucleus</keyword>
<dbReference type="AlphaFoldDB" id="A0AAV5TCX8"/>
<dbReference type="InterPro" id="IPR000536">
    <property type="entry name" value="Nucl_hrmn_rcpt_lig-bd"/>
</dbReference>
<dbReference type="Pfam" id="PF00104">
    <property type="entry name" value="Hormone_recep"/>
    <property type="match status" value="1"/>
</dbReference>
<keyword evidence="3" id="KW-0862">Zinc</keyword>
<feature type="non-terminal residue" evidence="11">
    <location>
        <position position="358"/>
    </location>
</feature>
<dbReference type="SUPFAM" id="SSF48508">
    <property type="entry name" value="Nuclear receptor ligand-binding domain"/>
    <property type="match status" value="1"/>
</dbReference>
<dbReference type="Gene3D" id="3.30.50.10">
    <property type="entry name" value="Erythroid Transcription Factor GATA-1, subunit A"/>
    <property type="match status" value="1"/>
</dbReference>
<dbReference type="Proteomes" id="UP001432027">
    <property type="component" value="Unassembled WGS sequence"/>
</dbReference>
<dbReference type="InterPro" id="IPR001628">
    <property type="entry name" value="Znf_hrmn_rcpt"/>
</dbReference>
<evidence type="ECO:0008006" key="13">
    <source>
        <dbReference type="Google" id="ProtNLM"/>
    </source>
</evidence>
<keyword evidence="6" id="KW-0804">Transcription</keyword>
<keyword evidence="12" id="KW-1185">Reference proteome</keyword>
<dbReference type="InterPro" id="IPR013088">
    <property type="entry name" value="Znf_NHR/GATA"/>
</dbReference>
<evidence type="ECO:0000256" key="7">
    <source>
        <dbReference type="ARBA" id="ARBA00023170"/>
    </source>
</evidence>
<reference evidence="11" key="1">
    <citation type="submission" date="2023-10" db="EMBL/GenBank/DDBJ databases">
        <title>Genome assembly of Pristionchus species.</title>
        <authorList>
            <person name="Yoshida K."/>
            <person name="Sommer R.J."/>
        </authorList>
    </citation>
    <scope>NUCLEOTIDE SEQUENCE</scope>
    <source>
        <strain evidence="11">RS0144</strain>
    </source>
</reference>
<feature type="domain" description="NR LBD" evidence="10">
    <location>
        <begin position="112"/>
        <end position="358"/>
    </location>
</feature>
<evidence type="ECO:0000313" key="11">
    <source>
        <dbReference type="EMBL" id="GMS93425.1"/>
    </source>
</evidence>
<comment type="caution">
    <text evidence="11">The sequence shown here is derived from an EMBL/GenBank/DDBJ whole genome shotgun (WGS) entry which is preliminary data.</text>
</comment>
<sequence length="358" mass="41119">MKKGITKKIDRACLICCGQTRVAHLGIDVCRACSVFYRRAEKGNSYTCRSSTKQCPLGPDLSCKRCRFDHIDRLLKQAKPAAQNYENGTNLDAPETACESFQHSSPTTSSTRTELPILERLTIHYRTMSRERLNSELHARPNPPHPMEISLETGPFYPATFATLTMSNQILLTALLDFGTGVFPEFGELEKTEKWDICVNMFYRFRIFEGCYRASLIFPGDLDRAFGGFTTWFSPNGMENFYSDAPTGDKAGAQEHMRHSSLRMHEIRSARELIQRVNPCHDEFLVVIALMFWSVGDIPLREEATQLGERYRQSVMKELHAFYKETMGLDDYATRLGELLMFLPTFERTHDMKEHFEM</sequence>
<dbReference type="Pfam" id="PF00105">
    <property type="entry name" value="zf-C4"/>
    <property type="match status" value="1"/>
</dbReference>
<evidence type="ECO:0000259" key="10">
    <source>
        <dbReference type="PROSITE" id="PS51843"/>
    </source>
</evidence>
<dbReference type="GO" id="GO:0005634">
    <property type="term" value="C:nucleus"/>
    <property type="evidence" value="ECO:0007669"/>
    <property type="project" value="TreeGrafter"/>
</dbReference>
<name>A0AAV5TCX8_9BILA</name>
<evidence type="ECO:0000313" key="12">
    <source>
        <dbReference type="Proteomes" id="UP001432027"/>
    </source>
</evidence>